<sequence length="106" mass="11979">MTGSPYHRLAQRLVSLIEPVRSKLAVHTLEDTFEFVELISNINVKHQIMTSFDVKSLFTNVPPDEVINIVCNYATEHMLALGIPIDELSKLLKMCTSNNQFVFNGT</sequence>
<dbReference type="Proteomes" id="UP000324629">
    <property type="component" value="Unassembled WGS sequence"/>
</dbReference>
<gene>
    <name evidence="1" type="ORF">DEA37_0014775</name>
</gene>
<comment type="caution">
    <text evidence="1">The sequence shown here is derived from an EMBL/GenBank/DDBJ whole genome shotgun (WGS) entry which is preliminary data.</text>
</comment>
<dbReference type="PANTHER" id="PTHR21301">
    <property type="entry name" value="REVERSE TRANSCRIPTASE"/>
    <property type="match status" value="1"/>
</dbReference>
<keyword evidence="2" id="KW-1185">Reference proteome</keyword>
<evidence type="ECO:0008006" key="3">
    <source>
        <dbReference type="Google" id="ProtNLM"/>
    </source>
</evidence>
<evidence type="ECO:0000313" key="2">
    <source>
        <dbReference type="Proteomes" id="UP000324629"/>
    </source>
</evidence>
<dbReference type="EMBL" id="QNGE01001579">
    <property type="protein sequence ID" value="KAA3677275.1"/>
    <property type="molecule type" value="Genomic_DNA"/>
</dbReference>
<organism evidence="1 2">
    <name type="scientific">Paragonimus westermani</name>
    <dbReference type="NCBI Taxonomy" id="34504"/>
    <lineage>
        <taxon>Eukaryota</taxon>
        <taxon>Metazoa</taxon>
        <taxon>Spiralia</taxon>
        <taxon>Lophotrochozoa</taxon>
        <taxon>Platyhelminthes</taxon>
        <taxon>Trematoda</taxon>
        <taxon>Digenea</taxon>
        <taxon>Plagiorchiida</taxon>
        <taxon>Troglotremata</taxon>
        <taxon>Troglotrematidae</taxon>
        <taxon>Paragonimus</taxon>
    </lineage>
</organism>
<protein>
    <recommendedName>
        <fullName evidence="3">Reverse transcriptase domain-containing protein</fullName>
    </recommendedName>
</protein>
<name>A0A5J4NNT3_9TREM</name>
<accession>A0A5J4NNT3</accession>
<proteinExistence type="predicted"/>
<reference evidence="1 2" key="1">
    <citation type="journal article" date="2019" name="Gigascience">
        <title>Whole-genome sequence of the oriental lung fluke Paragonimus westermani.</title>
        <authorList>
            <person name="Oey H."/>
            <person name="Zakrzewski M."/>
            <person name="Narain K."/>
            <person name="Devi K.R."/>
            <person name="Agatsuma T."/>
            <person name="Nawaratna S."/>
            <person name="Gobert G.N."/>
            <person name="Jones M.K."/>
            <person name="Ragan M.A."/>
            <person name="McManus D.P."/>
            <person name="Krause L."/>
        </authorList>
    </citation>
    <scope>NUCLEOTIDE SEQUENCE [LARGE SCALE GENOMIC DNA]</scope>
    <source>
        <strain evidence="1 2">IND2009</strain>
    </source>
</reference>
<dbReference type="AlphaFoldDB" id="A0A5J4NNT3"/>
<dbReference type="PANTHER" id="PTHR21301:SF10">
    <property type="entry name" value="REVERSE TRANSCRIPTASE DOMAIN-CONTAINING PROTEIN"/>
    <property type="match status" value="1"/>
</dbReference>
<evidence type="ECO:0000313" key="1">
    <source>
        <dbReference type="EMBL" id="KAA3677275.1"/>
    </source>
</evidence>